<dbReference type="KEGG" id="ccos:Pan44_10460"/>
<accession>A0A517SA78</accession>
<evidence type="ECO:0000256" key="1">
    <source>
        <dbReference type="SAM" id="MobiDB-lite"/>
    </source>
</evidence>
<dbReference type="AlphaFoldDB" id="A0A517SA78"/>
<feature type="compositionally biased region" description="Basic and acidic residues" evidence="1">
    <location>
        <begin position="91"/>
        <end position="111"/>
    </location>
</feature>
<feature type="region of interest" description="Disordered" evidence="1">
    <location>
        <begin position="88"/>
        <end position="111"/>
    </location>
</feature>
<organism evidence="2 3">
    <name type="scientific">Caulifigura coniformis</name>
    <dbReference type="NCBI Taxonomy" id="2527983"/>
    <lineage>
        <taxon>Bacteria</taxon>
        <taxon>Pseudomonadati</taxon>
        <taxon>Planctomycetota</taxon>
        <taxon>Planctomycetia</taxon>
        <taxon>Planctomycetales</taxon>
        <taxon>Planctomycetaceae</taxon>
        <taxon>Caulifigura</taxon>
    </lineage>
</organism>
<dbReference type="InParanoid" id="A0A517SA78"/>
<gene>
    <name evidence="2" type="ORF">Pan44_10460</name>
</gene>
<proteinExistence type="predicted"/>
<keyword evidence="3" id="KW-1185">Reference proteome</keyword>
<reference evidence="2 3" key="1">
    <citation type="submission" date="2019-02" db="EMBL/GenBank/DDBJ databases">
        <title>Deep-cultivation of Planctomycetes and their phenomic and genomic characterization uncovers novel biology.</title>
        <authorList>
            <person name="Wiegand S."/>
            <person name="Jogler M."/>
            <person name="Boedeker C."/>
            <person name="Pinto D."/>
            <person name="Vollmers J."/>
            <person name="Rivas-Marin E."/>
            <person name="Kohn T."/>
            <person name="Peeters S.H."/>
            <person name="Heuer A."/>
            <person name="Rast P."/>
            <person name="Oberbeckmann S."/>
            <person name="Bunk B."/>
            <person name="Jeske O."/>
            <person name="Meyerdierks A."/>
            <person name="Storesund J.E."/>
            <person name="Kallscheuer N."/>
            <person name="Luecker S."/>
            <person name="Lage O.M."/>
            <person name="Pohl T."/>
            <person name="Merkel B.J."/>
            <person name="Hornburger P."/>
            <person name="Mueller R.-W."/>
            <person name="Bruemmer F."/>
            <person name="Labrenz M."/>
            <person name="Spormann A.M."/>
            <person name="Op den Camp H."/>
            <person name="Overmann J."/>
            <person name="Amann R."/>
            <person name="Jetten M.S.M."/>
            <person name="Mascher T."/>
            <person name="Medema M.H."/>
            <person name="Devos D.P."/>
            <person name="Kaster A.-K."/>
            <person name="Ovreas L."/>
            <person name="Rohde M."/>
            <person name="Galperin M.Y."/>
            <person name="Jogler C."/>
        </authorList>
    </citation>
    <scope>NUCLEOTIDE SEQUENCE [LARGE SCALE GENOMIC DNA]</scope>
    <source>
        <strain evidence="2 3">Pan44</strain>
    </source>
</reference>
<dbReference type="Proteomes" id="UP000315700">
    <property type="component" value="Chromosome"/>
</dbReference>
<sequence length="111" mass="12019">MSKETENKLFEGLRTAASVAGQVVLGTLKDIASDVGQEGARQLRHGASEIASLPFTGHGYVQYGRDQDAGRTDTERHGVLGKILAASQDVSEPHSPSKERDHNELYACIER</sequence>
<evidence type="ECO:0000313" key="3">
    <source>
        <dbReference type="Proteomes" id="UP000315700"/>
    </source>
</evidence>
<protein>
    <submittedName>
        <fullName evidence="2">Uncharacterized protein</fullName>
    </submittedName>
</protein>
<name>A0A517SA78_9PLAN</name>
<evidence type="ECO:0000313" key="2">
    <source>
        <dbReference type="EMBL" id="QDT53031.1"/>
    </source>
</evidence>
<dbReference type="RefSeq" id="WP_145027894.1">
    <property type="nucleotide sequence ID" value="NZ_CP036271.1"/>
</dbReference>
<dbReference type="EMBL" id="CP036271">
    <property type="protein sequence ID" value="QDT53031.1"/>
    <property type="molecule type" value="Genomic_DNA"/>
</dbReference>
<dbReference type="OrthoDB" id="299339at2"/>